<evidence type="ECO:0000256" key="2">
    <source>
        <dbReference type="ARBA" id="ARBA00023125"/>
    </source>
</evidence>
<evidence type="ECO:0000256" key="3">
    <source>
        <dbReference type="ARBA" id="ARBA00023163"/>
    </source>
</evidence>
<keyword evidence="2" id="KW-0238">DNA-binding</keyword>
<feature type="domain" description="HTH luxR-type" evidence="4">
    <location>
        <begin position="73"/>
        <end position="138"/>
    </location>
</feature>
<dbReference type="AlphaFoldDB" id="A0A6I2F7G0"/>
<reference evidence="5 6" key="1">
    <citation type="submission" date="2019-10" db="EMBL/GenBank/DDBJ databases">
        <authorList>
            <person name="Nie G."/>
            <person name="Ming H."/>
            <person name="Yi B."/>
        </authorList>
    </citation>
    <scope>NUCLEOTIDE SEQUENCE [LARGE SCALE GENOMIC DNA]</scope>
    <source>
        <strain evidence="5 6">CFH 90414</strain>
    </source>
</reference>
<dbReference type="PANTHER" id="PTHR44688">
    <property type="entry name" value="DNA-BINDING TRANSCRIPTIONAL ACTIVATOR DEVR_DOSR"/>
    <property type="match status" value="1"/>
</dbReference>
<dbReference type="Pfam" id="PF00196">
    <property type="entry name" value="GerE"/>
    <property type="match status" value="1"/>
</dbReference>
<dbReference type="Proteomes" id="UP000431080">
    <property type="component" value="Unassembled WGS sequence"/>
</dbReference>
<dbReference type="PRINTS" id="PR00038">
    <property type="entry name" value="HTHLUXR"/>
</dbReference>
<dbReference type="PANTHER" id="PTHR44688:SF16">
    <property type="entry name" value="DNA-BINDING TRANSCRIPTIONAL ACTIVATOR DEVR_DOSR"/>
    <property type="match status" value="1"/>
</dbReference>
<protein>
    <submittedName>
        <fullName evidence="5">Helix-turn-helix transcriptional regulator</fullName>
    </submittedName>
</protein>
<evidence type="ECO:0000313" key="5">
    <source>
        <dbReference type="EMBL" id="MRG60702.1"/>
    </source>
</evidence>
<sequence length="146" mass="15242">MLGAVRADLERTLRAMAPRSRIAVERAFAGLDERLGAARAAQLIGAGGALAIPDAAREAATWLDMHAAAPEAGQADPDPLTPREADVLAVLAEGLTNKEIAAQLGLSVKTVMHHSVAIYRKLDVRGRAEATAVAHRRGLVPGTAAR</sequence>
<proteinExistence type="predicted"/>
<keyword evidence="3" id="KW-0804">Transcription</keyword>
<dbReference type="GO" id="GO:0006355">
    <property type="term" value="P:regulation of DNA-templated transcription"/>
    <property type="evidence" value="ECO:0007669"/>
    <property type="project" value="InterPro"/>
</dbReference>
<dbReference type="EMBL" id="WJIF01000007">
    <property type="protein sequence ID" value="MRG60702.1"/>
    <property type="molecule type" value="Genomic_DNA"/>
</dbReference>
<comment type="caution">
    <text evidence="5">The sequence shown here is derived from an EMBL/GenBank/DDBJ whole genome shotgun (WGS) entry which is preliminary data.</text>
</comment>
<organism evidence="5 6">
    <name type="scientific">Agromyces agglutinans</name>
    <dbReference type="NCBI Taxonomy" id="2662258"/>
    <lineage>
        <taxon>Bacteria</taxon>
        <taxon>Bacillati</taxon>
        <taxon>Actinomycetota</taxon>
        <taxon>Actinomycetes</taxon>
        <taxon>Micrococcales</taxon>
        <taxon>Microbacteriaceae</taxon>
        <taxon>Agromyces</taxon>
    </lineage>
</organism>
<dbReference type="InterPro" id="IPR036388">
    <property type="entry name" value="WH-like_DNA-bd_sf"/>
</dbReference>
<dbReference type="InterPro" id="IPR000792">
    <property type="entry name" value="Tscrpt_reg_LuxR_C"/>
</dbReference>
<dbReference type="GO" id="GO:0003677">
    <property type="term" value="F:DNA binding"/>
    <property type="evidence" value="ECO:0007669"/>
    <property type="project" value="UniProtKB-KW"/>
</dbReference>
<dbReference type="Gene3D" id="1.10.10.10">
    <property type="entry name" value="Winged helix-like DNA-binding domain superfamily/Winged helix DNA-binding domain"/>
    <property type="match status" value="1"/>
</dbReference>
<dbReference type="SUPFAM" id="SSF46894">
    <property type="entry name" value="C-terminal effector domain of the bipartite response regulators"/>
    <property type="match status" value="1"/>
</dbReference>
<accession>A0A6I2F7G0</accession>
<dbReference type="SMART" id="SM00421">
    <property type="entry name" value="HTH_LUXR"/>
    <property type="match status" value="1"/>
</dbReference>
<dbReference type="PROSITE" id="PS00622">
    <property type="entry name" value="HTH_LUXR_1"/>
    <property type="match status" value="1"/>
</dbReference>
<gene>
    <name evidence="5" type="ORF">GE115_12605</name>
</gene>
<keyword evidence="1" id="KW-0805">Transcription regulation</keyword>
<dbReference type="PROSITE" id="PS50043">
    <property type="entry name" value="HTH_LUXR_2"/>
    <property type="match status" value="1"/>
</dbReference>
<dbReference type="CDD" id="cd06170">
    <property type="entry name" value="LuxR_C_like"/>
    <property type="match status" value="1"/>
</dbReference>
<evidence type="ECO:0000259" key="4">
    <source>
        <dbReference type="PROSITE" id="PS50043"/>
    </source>
</evidence>
<dbReference type="InterPro" id="IPR016032">
    <property type="entry name" value="Sig_transdc_resp-reg_C-effctor"/>
</dbReference>
<evidence type="ECO:0000313" key="6">
    <source>
        <dbReference type="Proteomes" id="UP000431080"/>
    </source>
</evidence>
<evidence type="ECO:0000256" key="1">
    <source>
        <dbReference type="ARBA" id="ARBA00023015"/>
    </source>
</evidence>
<name>A0A6I2F7G0_9MICO</name>
<keyword evidence="6" id="KW-1185">Reference proteome</keyword>